<gene>
    <name evidence="2" type="ORF">QBC41DRAFT_59894</name>
</gene>
<evidence type="ECO:0000256" key="1">
    <source>
        <dbReference type="SAM" id="MobiDB-lite"/>
    </source>
</evidence>
<accession>A0AA40DEF2</accession>
<feature type="region of interest" description="Disordered" evidence="1">
    <location>
        <begin position="41"/>
        <end position="102"/>
    </location>
</feature>
<evidence type="ECO:0000313" key="2">
    <source>
        <dbReference type="EMBL" id="KAK0671175.1"/>
    </source>
</evidence>
<proteinExistence type="predicted"/>
<feature type="region of interest" description="Disordered" evidence="1">
    <location>
        <begin position="275"/>
        <end position="348"/>
    </location>
</feature>
<dbReference type="EMBL" id="JAULSY010000023">
    <property type="protein sequence ID" value="KAK0671175.1"/>
    <property type="molecule type" value="Genomic_DNA"/>
</dbReference>
<protein>
    <submittedName>
        <fullName evidence="2">Uncharacterized protein</fullName>
    </submittedName>
</protein>
<name>A0AA40DEF2_9PEZI</name>
<sequence length="348" mass="36823">MLCREVVVWLTGVLTAVNRAGEIAALTYRNSQGERVNAYVPLPASRSSQTGERRPSPSDPSTENMRRTRPRFGSARGYGAPTAPNLTNTPGSRPGPPHGAFPSMAGFPGSVGPAPAGAFQPNGPLGASGEQQMPFPGPSVFVPFTQESAVGLTGLFRARGQLQPDTGSNSSMGRGTLRRRPVTTSSSLFRYSAPPPPVDSLRSPSILRPNLSAFTSLLLDHNPQLLTHQGYPPPFLPLPNTRRGQNTSTYSTTRDGQSNADLIAEAGAQFRAEMLGPSSAPSASRPESQAVREPAQPPGPLQSPTPDLLDLERDFGYPPPQAPQNPRGAAGEPPHKRRRSGSGSEGEQ</sequence>
<organism evidence="2 3">
    <name type="scientific">Cercophora samala</name>
    <dbReference type="NCBI Taxonomy" id="330535"/>
    <lineage>
        <taxon>Eukaryota</taxon>
        <taxon>Fungi</taxon>
        <taxon>Dikarya</taxon>
        <taxon>Ascomycota</taxon>
        <taxon>Pezizomycotina</taxon>
        <taxon>Sordariomycetes</taxon>
        <taxon>Sordariomycetidae</taxon>
        <taxon>Sordariales</taxon>
        <taxon>Lasiosphaeriaceae</taxon>
        <taxon>Cercophora</taxon>
    </lineage>
</organism>
<feature type="region of interest" description="Disordered" evidence="1">
    <location>
        <begin position="160"/>
        <end position="204"/>
    </location>
</feature>
<reference evidence="2" key="1">
    <citation type="submission" date="2023-06" db="EMBL/GenBank/DDBJ databases">
        <title>Genome-scale phylogeny and comparative genomics of the fungal order Sordariales.</title>
        <authorList>
            <consortium name="Lawrence Berkeley National Laboratory"/>
            <person name="Hensen N."/>
            <person name="Bonometti L."/>
            <person name="Westerberg I."/>
            <person name="Brannstrom I.O."/>
            <person name="Guillou S."/>
            <person name="Cros-Aarteil S."/>
            <person name="Calhoun S."/>
            <person name="Haridas S."/>
            <person name="Kuo A."/>
            <person name="Mondo S."/>
            <person name="Pangilinan J."/>
            <person name="Riley R."/>
            <person name="Labutti K."/>
            <person name="Andreopoulos B."/>
            <person name="Lipzen A."/>
            <person name="Chen C."/>
            <person name="Yanf M."/>
            <person name="Daum C."/>
            <person name="Ng V."/>
            <person name="Clum A."/>
            <person name="Steindorff A."/>
            <person name="Ohm R."/>
            <person name="Martin F."/>
            <person name="Silar P."/>
            <person name="Natvig D."/>
            <person name="Lalanne C."/>
            <person name="Gautier V."/>
            <person name="Ament-Velasquez S.L."/>
            <person name="Kruys A."/>
            <person name="Hutchinson M.I."/>
            <person name="Powell A.J."/>
            <person name="Barry K."/>
            <person name="Miller A.N."/>
            <person name="Grigoriev I.V."/>
            <person name="Debuchy R."/>
            <person name="Gladieux P."/>
            <person name="Thoren M.H."/>
            <person name="Johannesson H."/>
        </authorList>
    </citation>
    <scope>NUCLEOTIDE SEQUENCE</scope>
    <source>
        <strain evidence="2">CBS 307.81</strain>
    </source>
</reference>
<feature type="compositionally biased region" description="Low complexity" evidence="1">
    <location>
        <begin position="277"/>
        <end position="289"/>
    </location>
</feature>
<dbReference type="Proteomes" id="UP001174997">
    <property type="component" value="Unassembled WGS sequence"/>
</dbReference>
<feature type="compositionally biased region" description="Polar residues" evidence="1">
    <location>
        <begin position="242"/>
        <end position="259"/>
    </location>
</feature>
<dbReference type="AlphaFoldDB" id="A0AA40DEF2"/>
<feature type="region of interest" description="Disordered" evidence="1">
    <location>
        <begin position="236"/>
        <end position="259"/>
    </location>
</feature>
<evidence type="ECO:0000313" key="3">
    <source>
        <dbReference type="Proteomes" id="UP001174997"/>
    </source>
</evidence>
<comment type="caution">
    <text evidence="2">The sequence shown here is derived from an EMBL/GenBank/DDBJ whole genome shotgun (WGS) entry which is preliminary data.</text>
</comment>
<keyword evidence="3" id="KW-1185">Reference proteome</keyword>
<feature type="compositionally biased region" description="Polar residues" evidence="1">
    <location>
        <begin position="163"/>
        <end position="173"/>
    </location>
</feature>